<sequence length="97" mass="10655">MEATIKRKNIDLPIDTIQKLSVMAVAQGKSLKAYIEQVLISKANSISVEVRENPSPTGDSWFDDPENMKSVNQGISEMESGEGRVYTIGEIKKTLGV</sequence>
<evidence type="ECO:0000313" key="2">
    <source>
        <dbReference type="Proteomes" id="UP000706891"/>
    </source>
</evidence>
<dbReference type="Proteomes" id="UP000706891">
    <property type="component" value="Unassembled WGS sequence"/>
</dbReference>
<dbReference type="EMBL" id="JACJJG010000020">
    <property type="protein sequence ID" value="MBM6673401.1"/>
    <property type="molecule type" value="Genomic_DNA"/>
</dbReference>
<accession>A0A938WTG4</accession>
<reference evidence="1" key="1">
    <citation type="submission" date="2020-08" db="EMBL/GenBank/DDBJ databases">
        <authorList>
            <person name="Cejkova D."/>
            <person name="Kubasova T."/>
            <person name="Jahodarova E."/>
            <person name="Rychlik I."/>
        </authorList>
    </citation>
    <scope>NUCLEOTIDE SEQUENCE</scope>
    <source>
        <strain evidence="1">An824</strain>
    </source>
</reference>
<name>A0A938WTG4_9BACT</name>
<gene>
    <name evidence="1" type="ORF">H6A34_05885</name>
</gene>
<organism evidence="1 2">
    <name type="scientific">Marseilla massiliensis</name>
    <dbReference type="NCBI Taxonomy" id="1841864"/>
    <lineage>
        <taxon>Bacteria</taxon>
        <taxon>Pseudomonadati</taxon>
        <taxon>Bacteroidota</taxon>
        <taxon>Bacteroidia</taxon>
        <taxon>Bacteroidales</taxon>
        <taxon>Prevotellaceae</taxon>
        <taxon>Marseilla</taxon>
    </lineage>
</organism>
<proteinExistence type="predicted"/>
<protein>
    <submittedName>
        <fullName evidence="1">Uncharacterized protein</fullName>
    </submittedName>
</protein>
<reference evidence="1" key="2">
    <citation type="journal article" date="2021" name="Sci. Rep.">
        <title>The distribution of antibiotic resistance genes in chicken gut microbiota commensals.</title>
        <authorList>
            <person name="Juricova H."/>
            <person name="Matiasovicova J."/>
            <person name="Kubasova T."/>
            <person name="Cejkova D."/>
            <person name="Rychlik I."/>
        </authorList>
    </citation>
    <scope>NUCLEOTIDE SEQUENCE</scope>
    <source>
        <strain evidence="1">An824</strain>
    </source>
</reference>
<dbReference type="RefSeq" id="WP_205104102.1">
    <property type="nucleotide sequence ID" value="NZ_JACJJG010000020.1"/>
</dbReference>
<evidence type="ECO:0000313" key="1">
    <source>
        <dbReference type="EMBL" id="MBM6673401.1"/>
    </source>
</evidence>
<dbReference type="AlphaFoldDB" id="A0A938WTG4"/>
<keyword evidence="2" id="KW-1185">Reference proteome</keyword>
<comment type="caution">
    <text evidence="1">The sequence shown here is derived from an EMBL/GenBank/DDBJ whole genome shotgun (WGS) entry which is preliminary data.</text>
</comment>